<keyword evidence="3" id="KW-0548">Nucleotidyltransferase</keyword>
<feature type="compositionally biased region" description="Basic and acidic residues" evidence="8">
    <location>
        <begin position="63"/>
        <end position="73"/>
    </location>
</feature>
<keyword evidence="7" id="KW-0695">RNA-directed DNA polymerase</keyword>
<dbReference type="Gene3D" id="3.30.70.270">
    <property type="match status" value="2"/>
</dbReference>
<dbReference type="SUPFAM" id="SSF56672">
    <property type="entry name" value="DNA/RNA polymerases"/>
    <property type="match status" value="1"/>
</dbReference>
<protein>
    <submittedName>
        <fullName evidence="10">Retrovirus-related Pol polyprotein from transposon 297</fullName>
    </submittedName>
</protein>
<name>A0A438EC94_VITVI</name>
<dbReference type="Gene3D" id="3.10.10.10">
    <property type="entry name" value="HIV Type 1 Reverse Transcriptase, subunit A, domain 1"/>
    <property type="match status" value="1"/>
</dbReference>
<dbReference type="AlphaFoldDB" id="A0A438EC94"/>
<dbReference type="InterPro" id="IPR041588">
    <property type="entry name" value="Integrase_H2C2"/>
</dbReference>
<evidence type="ECO:0000256" key="3">
    <source>
        <dbReference type="ARBA" id="ARBA00022695"/>
    </source>
</evidence>
<dbReference type="Proteomes" id="UP000288805">
    <property type="component" value="Unassembled WGS sequence"/>
</dbReference>
<sequence>MTTNKERIELLEEKLGGVQEGMQRMEVGITDKVQRLEETIAKLSEAFLSSRGSPSHNNYQQEGSHRTNRDTGENIRPFSSKITKLEFPRFSGYDPTEWLNAGLIRPSTSPFSSPVLLVKKKDGTWRFCTDYRALNAATVKDRFPIPTVDDMLDELHGAAFFTKLDPKAGYHQIRVSTLDIPKTAFRTHNGHYEYLVMPFGLCNAPSTFQAIMNSIFRPYLQKFIFVFFYDILIYSPTWEQHLEHVQLTIAVLWQHQFYVKMSKCAFGKQELEYLGHIITHRGVKVDEKKIEAMVAWPRPSNITELRGFLGLTGYYRKFVQGCIGKQNCTVLTQQNRPIAYMSRALGITKQTWSIYAKEMLAIVEAIRLWRPYLLGRKFYIKTDQRSLKFFLDQRVATPEQQKWVAKLLGYDYEIIFRPGHENSAADALSRRQESPLLAALHFSEVDIWKQIREASKSDSYVQLLGKKVGDPPHGNLTWRDGLLLYKGKVVVPADHSLRAKLLYEVHDSKVGGHSGILRTYRKLQKQFYWPKMHKAVQEYV</sequence>
<dbReference type="InterPro" id="IPR041373">
    <property type="entry name" value="RT_RNaseH"/>
</dbReference>
<keyword evidence="6" id="KW-0378">Hydrolase</keyword>
<keyword evidence="1" id="KW-0645">Protease</keyword>
<dbReference type="InterPro" id="IPR000477">
    <property type="entry name" value="RT_dom"/>
</dbReference>
<dbReference type="PROSITE" id="PS50878">
    <property type="entry name" value="RT_POL"/>
    <property type="match status" value="1"/>
</dbReference>
<dbReference type="GO" id="GO:0004519">
    <property type="term" value="F:endonuclease activity"/>
    <property type="evidence" value="ECO:0007669"/>
    <property type="project" value="UniProtKB-KW"/>
</dbReference>
<dbReference type="InterPro" id="IPR043502">
    <property type="entry name" value="DNA/RNA_pol_sf"/>
</dbReference>
<dbReference type="Pfam" id="PF00078">
    <property type="entry name" value="RVT_1"/>
    <property type="match status" value="1"/>
</dbReference>
<evidence type="ECO:0000313" key="11">
    <source>
        <dbReference type="Proteomes" id="UP000288805"/>
    </source>
</evidence>
<evidence type="ECO:0000256" key="1">
    <source>
        <dbReference type="ARBA" id="ARBA00022670"/>
    </source>
</evidence>
<keyword evidence="2" id="KW-0808">Transferase</keyword>
<evidence type="ECO:0000256" key="5">
    <source>
        <dbReference type="ARBA" id="ARBA00022759"/>
    </source>
</evidence>
<reference evidence="10 11" key="1">
    <citation type="journal article" date="2018" name="PLoS Genet.">
        <title>Population sequencing reveals clonal diversity and ancestral inbreeding in the grapevine cultivar Chardonnay.</title>
        <authorList>
            <person name="Roach M.J."/>
            <person name="Johnson D.L."/>
            <person name="Bohlmann J."/>
            <person name="van Vuuren H.J."/>
            <person name="Jones S.J."/>
            <person name="Pretorius I.S."/>
            <person name="Schmidt S.A."/>
            <person name="Borneman A.R."/>
        </authorList>
    </citation>
    <scope>NUCLEOTIDE SEQUENCE [LARGE SCALE GENOMIC DNA]</scope>
    <source>
        <strain evidence="11">cv. Chardonnay</strain>
        <tissue evidence="10">Leaf</tissue>
    </source>
</reference>
<dbReference type="Pfam" id="PF17921">
    <property type="entry name" value="Integrase_H2C2"/>
    <property type="match status" value="1"/>
</dbReference>
<evidence type="ECO:0000256" key="6">
    <source>
        <dbReference type="ARBA" id="ARBA00022801"/>
    </source>
</evidence>
<dbReference type="GO" id="GO:0006508">
    <property type="term" value="P:proteolysis"/>
    <property type="evidence" value="ECO:0007669"/>
    <property type="project" value="UniProtKB-KW"/>
</dbReference>
<dbReference type="PANTHER" id="PTHR37984:SF5">
    <property type="entry name" value="PROTEIN NYNRIN-LIKE"/>
    <property type="match status" value="1"/>
</dbReference>
<keyword evidence="4" id="KW-0540">Nuclease</keyword>
<dbReference type="GO" id="GO:0003964">
    <property type="term" value="F:RNA-directed DNA polymerase activity"/>
    <property type="evidence" value="ECO:0007669"/>
    <property type="project" value="UniProtKB-KW"/>
</dbReference>
<evidence type="ECO:0000259" key="9">
    <source>
        <dbReference type="PROSITE" id="PS50878"/>
    </source>
</evidence>
<feature type="region of interest" description="Disordered" evidence="8">
    <location>
        <begin position="47"/>
        <end position="75"/>
    </location>
</feature>
<dbReference type="InterPro" id="IPR050951">
    <property type="entry name" value="Retrovirus_Pol_polyprotein"/>
</dbReference>
<dbReference type="Gene3D" id="1.10.340.70">
    <property type="match status" value="1"/>
</dbReference>
<comment type="caution">
    <text evidence="10">The sequence shown here is derived from an EMBL/GenBank/DDBJ whole genome shotgun (WGS) entry which is preliminary data.</text>
</comment>
<dbReference type="Pfam" id="PF17917">
    <property type="entry name" value="RT_RNaseH"/>
    <property type="match status" value="1"/>
</dbReference>
<dbReference type="GO" id="GO:0008233">
    <property type="term" value="F:peptidase activity"/>
    <property type="evidence" value="ECO:0007669"/>
    <property type="project" value="UniProtKB-KW"/>
</dbReference>
<gene>
    <name evidence="10" type="primary">pol_1490</name>
    <name evidence="10" type="ORF">CK203_115062</name>
</gene>
<dbReference type="PANTHER" id="PTHR37984">
    <property type="entry name" value="PROTEIN CBG26694"/>
    <property type="match status" value="1"/>
</dbReference>
<dbReference type="EMBL" id="QGNW01001334">
    <property type="protein sequence ID" value="RVW45282.1"/>
    <property type="molecule type" value="Genomic_DNA"/>
</dbReference>
<dbReference type="CDD" id="cd09274">
    <property type="entry name" value="RNase_HI_RT_Ty3"/>
    <property type="match status" value="1"/>
</dbReference>
<dbReference type="CDD" id="cd01647">
    <property type="entry name" value="RT_LTR"/>
    <property type="match status" value="1"/>
</dbReference>
<accession>A0A438EC94</accession>
<keyword evidence="5" id="KW-0255">Endonuclease</keyword>
<feature type="domain" description="Reverse transcriptase" evidence="9">
    <location>
        <begin position="99"/>
        <end position="278"/>
    </location>
</feature>
<evidence type="ECO:0000256" key="7">
    <source>
        <dbReference type="ARBA" id="ARBA00022918"/>
    </source>
</evidence>
<feature type="compositionally biased region" description="Polar residues" evidence="8">
    <location>
        <begin position="50"/>
        <end position="62"/>
    </location>
</feature>
<evidence type="ECO:0000256" key="2">
    <source>
        <dbReference type="ARBA" id="ARBA00022679"/>
    </source>
</evidence>
<evidence type="ECO:0000256" key="8">
    <source>
        <dbReference type="SAM" id="MobiDB-lite"/>
    </source>
</evidence>
<organism evidence="10 11">
    <name type="scientific">Vitis vinifera</name>
    <name type="common">Grape</name>
    <dbReference type="NCBI Taxonomy" id="29760"/>
    <lineage>
        <taxon>Eukaryota</taxon>
        <taxon>Viridiplantae</taxon>
        <taxon>Streptophyta</taxon>
        <taxon>Embryophyta</taxon>
        <taxon>Tracheophyta</taxon>
        <taxon>Spermatophyta</taxon>
        <taxon>Magnoliopsida</taxon>
        <taxon>eudicotyledons</taxon>
        <taxon>Gunneridae</taxon>
        <taxon>Pentapetalae</taxon>
        <taxon>rosids</taxon>
        <taxon>Vitales</taxon>
        <taxon>Vitaceae</taxon>
        <taxon>Viteae</taxon>
        <taxon>Vitis</taxon>
    </lineage>
</organism>
<evidence type="ECO:0000256" key="4">
    <source>
        <dbReference type="ARBA" id="ARBA00022722"/>
    </source>
</evidence>
<proteinExistence type="predicted"/>
<dbReference type="FunFam" id="3.10.10.10:FF:000007">
    <property type="entry name" value="Retrovirus-related Pol polyprotein from transposon 17.6-like Protein"/>
    <property type="match status" value="1"/>
</dbReference>
<evidence type="ECO:0000313" key="10">
    <source>
        <dbReference type="EMBL" id="RVW45282.1"/>
    </source>
</evidence>
<dbReference type="InterPro" id="IPR043128">
    <property type="entry name" value="Rev_trsase/Diguanyl_cyclase"/>
</dbReference>